<dbReference type="EMBL" id="BQNB010010830">
    <property type="protein sequence ID" value="GJS82516.1"/>
    <property type="molecule type" value="Genomic_DNA"/>
</dbReference>
<gene>
    <name evidence="1" type="ORF">Tco_0749057</name>
</gene>
<organism evidence="1 2">
    <name type="scientific">Tanacetum coccineum</name>
    <dbReference type="NCBI Taxonomy" id="301880"/>
    <lineage>
        <taxon>Eukaryota</taxon>
        <taxon>Viridiplantae</taxon>
        <taxon>Streptophyta</taxon>
        <taxon>Embryophyta</taxon>
        <taxon>Tracheophyta</taxon>
        <taxon>Spermatophyta</taxon>
        <taxon>Magnoliopsida</taxon>
        <taxon>eudicotyledons</taxon>
        <taxon>Gunneridae</taxon>
        <taxon>Pentapetalae</taxon>
        <taxon>asterids</taxon>
        <taxon>campanulids</taxon>
        <taxon>Asterales</taxon>
        <taxon>Asteraceae</taxon>
        <taxon>Asteroideae</taxon>
        <taxon>Anthemideae</taxon>
        <taxon>Anthemidinae</taxon>
        <taxon>Tanacetum</taxon>
    </lineage>
</organism>
<reference evidence="1" key="2">
    <citation type="submission" date="2022-01" db="EMBL/GenBank/DDBJ databases">
        <authorList>
            <person name="Yamashiro T."/>
            <person name="Shiraishi A."/>
            <person name="Satake H."/>
            <person name="Nakayama K."/>
        </authorList>
    </citation>
    <scope>NUCLEOTIDE SEQUENCE</scope>
</reference>
<dbReference type="Proteomes" id="UP001151760">
    <property type="component" value="Unassembled WGS sequence"/>
</dbReference>
<sequence length="135" mass="15747">MMIHGPCGDVNMSATCMQREEFSKEVYTKKKFRRRRSYALSKERHRGIYSETSGIDRIFARVSRPLGESSNAVGPSRPPIEEIQNYIEGRFVCPHEVLWRILKFDIHCREPALQILSIHLEGHAGEFTFMDRDFD</sequence>
<protein>
    <submittedName>
        <fullName evidence="1">Uncharacterized protein</fullName>
    </submittedName>
</protein>
<evidence type="ECO:0000313" key="2">
    <source>
        <dbReference type="Proteomes" id="UP001151760"/>
    </source>
</evidence>
<reference evidence="1" key="1">
    <citation type="journal article" date="2022" name="Int. J. Mol. Sci.">
        <title>Draft Genome of Tanacetum Coccineum: Genomic Comparison of Closely Related Tanacetum-Family Plants.</title>
        <authorList>
            <person name="Yamashiro T."/>
            <person name="Shiraishi A."/>
            <person name="Nakayama K."/>
            <person name="Satake H."/>
        </authorList>
    </citation>
    <scope>NUCLEOTIDE SEQUENCE</scope>
</reference>
<comment type="caution">
    <text evidence="1">The sequence shown here is derived from an EMBL/GenBank/DDBJ whole genome shotgun (WGS) entry which is preliminary data.</text>
</comment>
<evidence type="ECO:0000313" key="1">
    <source>
        <dbReference type="EMBL" id="GJS82516.1"/>
    </source>
</evidence>
<keyword evidence="2" id="KW-1185">Reference proteome</keyword>
<name>A0ABQ4YZW6_9ASTR</name>
<accession>A0ABQ4YZW6</accession>
<proteinExistence type="predicted"/>